<keyword evidence="3" id="KW-1185">Reference proteome</keyword>
<dbReference type="Pfam" id="PF00149">
    <property type="entry name" value="Metallophos"/>
    <property type="match status" value="1"/>
</dbReference>
<feature type="domain" description="Calcineurin-like phosphoesterase" evidence="1">
    <location>
        <begin position="6"/>
        <end position="189"/>
    </location>
</feature>
<proteinExistence type="predicted"/>
<reference evidence="2 3" key="1">
    <citation type="submission" date="2015-10" db="EMBL/GenBank/DDBJ databases">
        <title>Erysipelothrix larvae sp. LV19 isolated from the larval gut of the rhinoceros beetle, Trypoxylus dichotomus.</title>
        <authorList>
            <person name="Lim S."/>
            <person name="Kim B.-C."/>
        </authorList>
    </citation>
    <scope>NUCLEOTIDE SEQUENCE [LARGE SCALE GENOMIC DNA]</scope>
    <source>
        <strain evidence="2 3">LV19</strain>
    </source>
</reference>
<dbReference type="GO" id="GO:0016787">
    <property type="term" value="F:hydrolase activity"/>
    <property type="evidence" value="ECO:0007669"/>
    <property type="project" value="InterPro"/>
</dbReference>
<dbReference type="OrthoDB" id="384253at2"/>
<protein>
    <recommendedName>
        <fullName evidence="1">Calcineurin-like phosphoesterase domain-containing protein</fullName>
    </recommendedName>
</protein>
<name>A0A0X8GZ29_9FIRM</name>
<dbReference type="EMBL" id="CP013213">
    <property type="protein sequence ID" value="AMC93070.1"/>
    <property type="molecule type" value="Genomic_DNA"/>
</dbReference>
<dbReference type="KEGG" id="erl:AOC36_03480"/>
<dbReference type="Proteomes" id="UP000063781">
    <property type="component" value="Chromosome"/>
</dbReference>
<dbReference type="RefSeq" id="WP_067631487.1">
    <property type="nucleotide sequence ID" value="NZ_CP013213.1"/>
</dbReference>
<evidence type="ECO:0000313" key="2">
    <source>
        <dbReference type="EMBL" id="AMC93070.1"/>
    </source>
</evidence>
<dbReference type="SUPFAM" id="SSF56300">
    <property type="entry name" value="Metallo-dependent phosphatases"/>
    <property type="match status" value="1"/>
</dbReference>
<dbReference type="STRING" id="1514105.AOC36_03480"/>
<evidence type="ECO:0000313" key="3">
    <source>
        <dbReference type="Proteomes" id="UP000063781"/>
    </source>
</evidence>
<accession>A0A0X8GZ29</accession>
<dbReference type="InterPro" id="IPR029052">
    <property type="entry name" value="Metallo-depent_PP-like"/>
</dbReference>
<sequence>MKQYFVLTDVHGRLPTLNMYEERGFDITNPHHFIVCLGDYFDRGIQNRSVLRFFSQLKRKLGDRCMLIYGNHDQYFMDFVSVIEGSCVIGQPIDIQWPQFERWMFNGGASTLKELFGSMNGKYTLTKQKNLQKLKEFGTLLQPYYETDAYIFTHASINEQREVDTWDRDFIHHGINTNKTVLIGHTPHIYLEGVCDFVTCNVLKGTPFTYSYAQSKSKTLCNVWNIDNGQGNNLAVLVED</sequence>
<organism evidence="2 3">
    <name type="scientific">Erysipelothrix larvae</name>
    <dbReference type="NCBI Taxonomy" id="1514105"/>
    <lineage>
        <taxon>Bacteria</taxon>
        <taxon>Bacillati</taxon>
        <taxon>Bacillota</taxon>
        <taxon>Erysipelotrichia</taxon>
        <taxon>Erysipelotrichales</taxon>
        <taxon>Erysipelotrichaceae</taxon>
        <taxon>Erysipelothrix</taxon>
    </lineage>
</organism>
<dbReference type="Gene3D" id="3.60.21.10">
    <property type="match status" value="1"/>
</dbReference>
<gene>
    <name evidence="2" type="ORF">AOC36_03480</name>
</gene>
<evidence type="ECO:0000259" key="1">
    <source>
        <dbReference type="Pfam" id="PF00149"/>
    </source>
</evidence>
<dbReference type="AlphaFoldDB" id="A0A0X8GZ29"/>
<dbReference type="InterPro" id="IPR004843">
    <property type="entry name" value="Calcineurin-like_PHP"/>
</dbReference>